<keyword evidence="1" id="KW-1133">Transmembrane helix</keyword>
<keyword evidence="3" id="KW-1185">Reference proteome</keyword>
<accession>A0ABV0K7P4</accession>
<gene>
    <name evidence="2" type="ORF">NC992_18105</name>
</gene>
<keyword evidence="1" id="KW-0472">Membrane</keyword>
<sequence>MAEIGAFRRSCLGSAVEAIACAAATTRNSWQRHSGGAIAFYQNLLTCFSLLLVTLIAELTLTNGETGLLVPGVLCIALAHTLVFIESLGELRTNLPSVISTQEPFHGIALAALLRHR</sequence>
<organism evidence="2 3">
    <name type="scientific">Leptolyngbya subtilissima DQ-A4</name>
    <dbReference type="NCBI Taxonomy" id="2933933"/>
    <lineage>
        <taxon>Bacteria</taxon>
        <taxon>Bacillati</taxon>
        <taxon>Cyanobacteriota</taxon>
        <taxon>Cyanophyceae</taxon>
        <taxon>Leptolyngbyales</taxon>
        <taxon>Leptolyngbyaceae</taxon>
        <taxon>Leptolyngbya group</taxon>
        <taxon>Leptolyngbya</taxon>
    </lineage>
</organism>
<dbReference type="EMBL" id="JAMPKX010000008">
    <property type="protein sequence ID" value="MEP0948801.1"/>
    <property type="molecule type" value="Genomic_DNA"/>
</dbReference>
<evidence type="ECO:0000313" key="3">
    <source>
        <dbReference type="Proteomes" id="UP001482513"/>
    </source>
</evidence>
<feature type="transmembrane region" description="Helical" evidence="1">
    <location>
        <begin position="68"/>
        <end position="85"/>
    </location>
</feature>
<proteinExistence type="predicted"/>
<dbReference type="Proteomes" id="UP001482513">
    <property type="component" value="Unassembled WGS sequence"/>
</dbReference>
<dbReference type="RefSeq" id="WP_190706644.1">
    <property type="nucleotide sequence ID" value="NZ_JAMPKX010000008.1"/>
</dbReference>
<feature type="transmembrane region" description="Helical" evidence="1">
    <location>
        <begin position="37"/>
        <end position="56"/>
    </location>
</feature>
<keyword evidence="1" id="KW-0812">Transmembrane</keyword>
<evidence type="ECO:0000313" key="2">
    <source>
        <dbReference type="EMBL" id="MEP0948801.1"/>
    </source>
</evidence>
<reference evidence="2 3" key="1">
    <citation type="submission" date="2022-04" db="EMBL/GenBank/DDBJ databases">
        <title>Positive selection, recombination, and allopatry shape intraspecific diversity of widespread and dominant cyanobacteria.</title>
        <authorList>
            <person name="Wei J."/>
            <person name="Shu W."/>
            <person name="Hu C."/>
        </authorList>
    </citation>
    <scope>NUCLEOTIDE SEQUENCE [LARGE SCALE GENOMIC DNA]</scope>
    <source>
        <strain evidence="2 3">DQ-A4</strain>
    </source>
</reference>
<evidence type="ECO:0000256" key="1">
    <source>
        <dbReference type="SAM" id="Phobius"/>
    </source>
</evidence>
<name>A0ABV0K7P4_9CYAN</name>
<protein>
    <submittedName>
        <fullName evidence="2">Uncharacterized protein</fullName>
    </submittedName>
</protein>
<comment type="caution">
    <text evidence="2">The sequence shown here is derived from an EMBL/GenBank/DDBJ whole genome shotgun (WGS) entry which is preliminary data.</text>
</comment>